<dbReference type="InterPro" id="IPR004613">
    <property type="entry name" value="RNase_J"/>
</dbReference>
<dbReference type="Pfam" id="PF22505">
    <property type="entry name" value="RNase_J_b_CASP"/>
    <property type="match status" value="1"/>
</dbReference>
<dbReference type="Gene3D" id="3.40.50.10710">
    <property type="entry name" value="Metallo-hydrolase/oxidoreductase"/>
    <property type="match status" value="1"/>
</dbReference>
<dbReference type="Gene3D" id="3.60.15.10">
    <property type="entry name" value="Ribonuclease Z/Hydroxyacylglutathione hydrolase-like"/>
    <property type="match status" value="1"/>
</dbReference>
<dbReference type="InterPro" id="IPR042173">
    <property type="entry name" value="RNase_J_2"/>
</dbReference>
<evidence type="ECO:0000256" key="7">
    <source>
        <dbReference type="ARBA" id="ARBA00022884"/>
    </source>
</evidence>
<reference evidence="9" key="1">
    <citation type="journal article" date="2015" name="Nature">
        <title>Complex archaea that bridge the gap between prokaryotes and eukaryotes.</title>
        <authorList>
            <person name="Spang A."/>
            <person name="Saw J.H."/>
            <person name="Jorgensen S.L."/>
            <person name="Zaremba-Niedzwiedzka K."/>
            <person name="Martijn J."/>
            <person name="Lind A.E."/>
            <person name="van Eijk R."/>
            <person name="Schleper C."/>
            <person name="Guy L."/>
            <person name="Ettema T.J."/>
        </authorList>
    </citation>
    <scope>NUCLEOTIDE SEQUENCE</scope>
</reference>
<dbReference type="Pfam" id="PF00753">
    <property type="entry name" value="Lactamase_B"/>
    <property type="match status" value="1"/>
</dbReference>
<protein>
    <recommendedName>
        <fullName evidence="8">Metallo-beta-lactamase domain-containing protein</fullName>
    </recommendedName>
</protein>
<dbReference type="InterPro" id="IPR036866">
    <property type="entry name" value="RibonucZ/Hydroxyglut_hydro"/>
</dbReference>
<dbReference type="AlphaFoldDB" id="A0A0F9GET1"/>
<evidence type="ECO:0000256" key="5">
    <source>
        <dbReference type="ARBA" id="ARBA00022833"/>
    </source>
</evidence>
<evidence type="ECO:0000256" key="4">
    <source>
        <dbReference type="ARBA" id="ARBA00022801"/>
    </source>
</evidence>
<dbReference type="PANTHER" id="PTHR43694:SF1">
    <property type="entry name" value="RIBONUCLEASE J"/>
    <property type="match status" value="1"/>
</dbReference>
<evidence type="ECO:0000256" key="3">
    <source>
        <dbReference type="ARBA" id="ARBA00022723"/>
    </source>
</evidence>
<dbReference type="InterPro" id="IPR055132">
    <property type="entry name" value="RNase_J_b_CASP"/>
</dbReference>
<dbReference type="EMBL" id="LAZR01026688">
    <property type="protein sequence ID" value="KKL67950.1"/>
    <property type="molecule type" value="Genomic_DNA"/>
</dbReference>
<comment type="caution">
    <text evidence="9">The sequence shown here is derived from an EMBL/GenBank/DDBJ whole genome shotgun (WGS) entry which is preliminary data.</text>
</comment>
<dbReference type="SMART" id="SM00849">
    <property type="entry name" value="Lactamase_B"/>
    <property type="match status" value="1"/>
</dbReference>
<organism evidence="9">
    <name type="scientific">marine sediment metagenome</name>
    <dbReference type="NCBI Taxonomy" id="412755"/>
    <lineage>
        <taxon>unclassified sequences</taxon>
        <taxon>metagenomes</taxon>
        <taxon>ecological metagenomes</taxon>
    </lineage>
</organism>
<dbReference type="SUPFAM" id="SSF56281">
    <property type="entry name" value="Metallo-hydrolase/oxidoreductase"/>
    <property type="match status" value="1"/>
</dbReference>
<dbReference type="CDD" id="cd07714">
    <property type="entry name" value="RNaseJ_MBL-fold"/>
    <property type="match status" value="1"/>
</dbReference>
<name>A0A0F9GET1_9ZZZZ</name>
<dbReference type="PANTHER" id="PTHR43694">
    <property type="entry name" value="RIBONUCLEASE J"/>
    <property type="match status" value="1"/>
</dbReference>
<evidence type="ECO:0000256" key="2">
    <source>
        <dbReference type="ARBA" id="ARBA00022722"/>
    </source>
</evidence>
<keyword evidence="4" id="KW-0378">Hydrolase</keyword>
<dbReference type="GO" id="GO:0004527">
    <property type="term" value="F:exonuclease activity"/>
    <property type="evidence" value="ECO:0007669"/>
    <property type="project" value="UniProtKB-KW"/>
</dbReference>
<evidence type="ECO:0000259" key="8">
    <source>
        <dbReference type="SMART" id="SM00849"/>
    </source>
</evidence>
<evidence type="ECO:0000256" key="1">
    <source>
        <dbReference type="ARBA" id="ARBA00022490"/>
    </source>
</evidence>
<dbReference type="Pfam" id="PF07521">
    <property type="entry name" value="RMMBL"/>
    <property type="match status" value="1"/>
</dbReference>
<evidence type="ECO:0000313" key="9">
    <source>
        <dbReference type="EMBL" id="KKL67950.1"/>
    </source>
</evidence>
<feature type="domain" description="Metallo-beta-lactamase" evidence="8">
    <location>
        <begin position="13"/>
        <end position="214"/>
    </location>
</feature>
<accession>A0A0F9GET1</accession>
<dbReference type="InterPro" id="IPR001279">
    <property type="entry name" value="Metallo-B-lactamas"/>
</dbReference>
<dbReference type="InterPro" id="IPR011108">
    <property type="entry name" value="RMMBL"/>
</dbReference>
<dbReference type="NCBIfam" id="TIGR00649">
    <property type="entry name" value="MG423"/>
    <property type="match status" value="1"/>
</dbReference>
<keyword evidence="3" id="KW-0479">Metal-binding</keyword>
<keyword evidence="7" id="KW-0694">RNA-binding</keyword>
<dbReference type="GO" id="GO:0003723">
    <property type="term" value="F:RNA binding"/>
    <property type="evidence" value="ECO:0007669"/>
    <property type="project" value="UniProtKB-KW"/>
</dbReference>
<keyword evidence="2" id="KW-0540">Nuclease</keyword>
<gene>
    <name evidence="9" type="ORF">LCGC14_2129860</name>
</gene>
<keyword evidence="5" id="KW-0862">Zinc</keyword>
<dbReference type="GO" id="GO:0046872">
    <property type="term" value="F:metal ion binding"/>
    <property type="evidence" value="ECO:0007669"/>
    <property type="project" value="UniProtKB-KW"/>
</dbReference>
<evidence type="ECO:0000256" key="6">
    <source>
        <dbReference type="ARBA" id="ARBA00022839"/>
    </source>
</evidence>
<keyword evidence="6" id="KW-0269">Exonuclease</keyword>
<keyword evidence="1" id="KW-0963">Cytoplasm</keyword>
<proteinExistence type="predicted"/>
<sequence>MEIYSIGGYNEVGKNMTVIKTGDDAFIFDAGFFIPALVELQEEEVWEYSEKRLRSKGGLPNDLILDKLGIRNKVRAIFLGHGHLDHIGAVPYLSYRYNAPILGSPYTIEILKRTIEKDNLRIPNKIQSVRLNASVSIKGKNKTYKVEFINMTHSIPHATMIALHTPEGIVVYGNDFKLDNTPVMGQPPNYSALKRIGKEGVKVAIIDSLYCGSKTKTPSERVARDMLREVLLTVQNDNAGIFVTTFSSHMSRLKSIVDFAKKLDRKIVFLGRSLNNYVSVASKIGLAPFRKNIEIKMYAKQVHSFLRKISNDRSNYVVVCTGHQGEPGSILERISRKQFPFEFKKKDNLIFSSKTIPAPVNIKNREVMGRRLEKSGVRIFDEVHVSGHGGKEDLRDLIGLINSEHIIPSHGPAEKTKSMEALAGEEGYNIKKQVHIMANGQILKL</sequence>